<organism evidence="1 2">
    <name type="scientific">Oceanibaculum indicum</name>
    <dbReference type="NCBI Taxonomy" id="526216"/>
    <lineage>
        <taxon>Bacteria</taxon>
        <taxon>Pseudomonadati</taxon>
        <taxon>Pseudomonadota</taxon>
        <taxon>Alphaproteobacteria</taxon>
        <taxon>Rhodospirillales</taxon>
        <taxon>Oceanibaculaceae</taxon>
        <taxon>Oceanibaculum</taxon>
    </lineage>
</organism>
<evidence type="ECO:0000313" key="1">
    <source>
        <dbReference type="EMBL" id="RKQ70155.1"/>
    </source>
</evidence>
<gene>
    <name evidence="1" type="ORF">BCL74_2095</name>
</gene>
<sequence length="88" mass="9490">MNALSPVSATTATAAGVLLSFHARGYVREFCREELHRQQTILRRSAQKLTPAQRRDAERAIDMCAEVLDACDAADPAYCAPLIGAGSL</sequence>
<reference evidence="1 2" key="1">
    <citation type="submission" date="2018-10" db="EMBL/GenBank/DDBJ databases">
        <title>Comparative analysis of microorganisms from saline springs in Andes Mountain Range, Colombia.</title>
        <authorList>
            <person name="Rubin E."/>
        </authorList>
    </citation>
    <scope>NUCLEOTIDE SEQUENCE [LARGE SCALE GENOMIC DNA]</scope>
    <source>
        <strain evidence="1 2">USBA 36</strain>
    </source>
</reference>
<name>A0A420WGU2_9PROT</name>
<protein>
    <submittedName>
        <fullName evidence="1">Uncharacterized protein</fullName>
    </submittedName>
</protein>
<dbReference type="RefSeq" id="WP_121219774.1">
    <property type="nucleotide sequence ID" value="NZ_RBIG01000002.1"/>
</dbReference>
<evidence type="ECO:0000313" key="2">
    <source>
        <dbReference type="Proteomes" id="UP000277424"/>
    </source>
</evidence>
<dbReference type="EMBL" id="RBIG01000002">
    <property type="protein sequence ID" value="RKQ70155.1"/>
    <property type="molecule type" value="Genomic_DNA"/>
</dbReference>
<dbReference type="Proteomes" id="UP000277424">
    <property type="component" value="Unassembled WGS sequence"/>
</dbReference>
<proteinExistence type="predicted"/>
<dbReference type="AlphaFoldDB" id="A0A420WGU2"/>
<comment type="caution">
    <text evidence="1">The sequence shown here is derived from an EMBL/GenBank/DDBJ whole genome shotgun (WGS) entry which is preliminary data.</text>
</comment>
<accession>A0A420WGU2</accession>